<keyword evidence="2" id="KW-0677">Repeat</keyword>
<evidence type="ECO:0000256" key="2">
    <source>
        <dbReference type="ARBA" id="ARBA00022737"/>
    </source>
</evidence>
<sequence length="113" mass="13552">MESWRNMLFHYSKRIIFIIVHFTDLITCKHCYLTLSNENVSLLHHCKSCNHVLRTDTSFNYVCLFCEYHTHNAGHMSRHIRMHMGEKPFKCTHCTYRSSQKENVVSHIRIKHS</sequence>
<dbReference type="GO" id="GO:0005634">
    <property type="term" value="C:nucleus"/>
    <property type="evidence" value="ECO:0007669"/>
    <property type="project" value="TreeGrafter"/>
</dbReference>
<dbReference type="GO" id="GO:0010468">
    <property type="term" value="P:regulation of gene expression"/>
    <property type="evidence" value="ECO:0007669"/>
    <property type="project" value="TreeGrafter"/>
</dbReference>
<evidence type="ECO:0000256" key="4">
    <source>
        <dbReference type="ARBA" id="ARBA00022833"/>
    </source>
</evidence>
<proteinExistence type="predicted"/>
<dbReference type="SMART" id="SM00355">
    <property type="entry name" value="ZnF_C2H2"/>
    <property type="match status" value="2"/>
</dbReference>
<dbReference type="Gene3D" id="3.30.160.60">
    <property type="entry name" value="Classic Zinc Finger"/>
    <property type="match status" value="2"/>
</dbReference>
<evidence type="ECO:0000256" key="3">
    <source>
        <dbReference type="ARBA" id="ARBA00022771"/>
    </source>
</evidence>
<accession>A0A8D8SLP2</accession>
<keyword evidence="4" id="KW-0862">Zinc</keyword>
<evidence type="ECO:0000256" key="1">
    <source>
        <dbReference type="ARBA" id="ARBA00022723"/>
    </source>
</evidence>
<evidence type="ECO:0000259" key="6">
    <source>
        <dbReference type="PROSITE" id="PS50157"/>
    </source>
</evidence>
<feature type="domain" description="C2H2-type" evidence="6">
    <location>
        <begin position="61"/>
        <end position="88"/>
    </location>
</feature>
<dbReference type="EMBL" id="HBUF01407966">
    <property type="protein sequence ID" value="CAG6738465.1"/>
    <property type="molecule type" value="Transcribed_RNA"/>
</dbReference>
<name>A0A8D8SLP2_9HEMI</name>
<dbReference type="PANTHER" id="PTHR24403">
    <property type="entry name" value="ZINC FINGER PROTEIN"/>
    <property type="match status" value="1"/>
</dbReference>
<organism evidence="7">
    <name type="scientific">Cacopsylla melanoneura</name>
    <dbReference type="NCBI Taxonomy" id="428564"/>
    <lineage>
        <taxon>Eukaryota</taxon>
        <taxon>Metazoa</taxon>
        <taxon>Ecdysozoa</taxon>
        <taxon>Arthropoda</taxon>
        <taxon>Hexapoda</taxon>
        <taxon>Insecta</taxon>
        <taxon>Pterygota</taxon>
        <taxon>Neoptera</taxon>
        <taxon>Paraneoptera</taxon>
        <taxon>Hemiptera</taxon>
        <taxon>Sternorrhyncha</taxon>
        <taxon>Psylloidea</taxon>
        <taxon>Psyllidae</taxon>
        <taxon>Psyllinae</taxon>
        <taxon>Cacopsylla</taxon>
    </lineage>
</organism>
<dbReference type="AlphaFoldDB" id="A0A8D8SLP2"/>
<evidence type="ECO:0000313" key="7">
    <source>
        <dbReference type="EMBL" id="CAG6669794.1"/>
    </source>
</evidence>
<reference evidence="7" key="1">
    <citation type="submission" date="2021-05" db="EMBL/GenBank/DDBJ databases">
        <authorList>
            <person name="Alioto T."/>
            <person name="Alioto T."/>
            <person name="Gomez Garrido J."/>
        </authorList>
    </citation>
    <scope>NUCLEOTIDE SEQUENCE</scope>
</reference>
<dbReference type="PROSITE" id="PS50157">
    <property type="entry name" value="ZINC_FINGER_C2H2_2"/>
    <property type="match status" value="2"/>
</dbReference>
<dbReference type="InterPro" id="IPR050688">
    <property type="entry name" value="Zinc_finger/UBP_domain"/>
</dbReference>
<dbReference type="GO" id="GO:0008270">
    <property type="term" value="F:zinc ion binding"/>
    <property type="evidence" value="ECO:0007669"/>
    <property type="project" value="UniProtKB-KW"/>
</dbReference>
<dbReference type="SUPFAM" id="SSF57667">
    <property type="entry name" value="beta-beta-alpha zinc fingers"/>
    <property type="match status" value="1"/>
</dbReference>
<dbReference type="FunFam" id="3.30.160.60:FF:001967">
    <property type="entry name" value="Ras-responsive element-binding protein"/>
    <property type="match status" value="1"/>
</dbReference>
<feature type="domain" description="C2H2-type" evidence="6">
    <location>
        <begin position="89"/>
        <end position="113"/>
    </location>
</feature>
<protein>
    <submittedName>
        <fullName evidence="7">RE1-silencing transcription factor A</fullName>
    </submittedName>
</protein>
<dbReference type="EMBL" id="HBUF01221996">
    <property type="protein sequence ID" value="CAG6669793.1"/>
    <property type="molecule type" value="Transcribed_RNA"/>
</dbReference>
<keyword evidence="3 5" id="KW-0863">Zinc-finger</keyword>
<dbReference type="PANTHER" id="PTHR24403:SF67">
    <property type="entry name" value="FI01116P-RELATED"/>
    <property type="match status" value="1"/>
</dbReference>
<dbReference type="InterPro" id="IPR036236">
    <property type="entry name" value="Znf_C2H2_sf"/>
</dbReference>
<dbReference type="InterPro" id="IPR013087">
    <property type="entry name" value="Znf_C2H2_type"/>
</dbReference>
<evidence type="ECO:0000256" key="5">
    <source>
        <dbReference type="PROSITE-ProRule" id="PRU00042"/>
    </source>
</evidence>
<dbReference type="EMBL" id="HBUF01221997">
    <property type="protein sequence ID" value="CAG6669794.1"/>
    <property type="molecule type" value="Transcribed_RNA"/>
</dbReference>
<keyword evidence="1" id="KW-0479">Metal-binding</keyword>